<gene>
    <name evidence="1" type="ORF">ACE1CA_13260</name>
</gene>
<protein>
    <recommendedName>
        <fullName evidence="3">Alpha/beta hydrolase</fullName>
    </recommendedName>
</protein>
<sequence length="395" mass="44446">MTTVIFIHGISVREPQFSEAFKTIKGELHKELPNLKVVACSWGSSLGAKLNADGASIPLYDSTRNDEQKGLDENIIRWMQLYQDPLYELRLLSLKTPEEQDFIPGQEEPSEKIDEKVKHLNPSDELQAKLKEAGIAEVFTQARQNVVNSTPYQKALGTISDTLTEHRDAIARAIIAESISVCEEQEKYTIIATDAILRDEVVKYLSREILDSERGVGDWLKESLSTLVISQTTDHLKRKRGVISDLTYPLVGDILLYQGRGQKIRALIQSYIEDAEPPVVLLAHSLGGIACVDLLVKEQLDKVKLLVTVGSQAPYFYETNALQSLEFGESLPEYFPQWLNIYDLKDFLSFIGGNIFPNKVQDILVDNQQPFPRSHGAYWTNNATWKAIVGRIKAL</sequence>
<evidence type="ECO:0000313" key="2">
    <source>
        <dbReference type="Proteomes" id="UP001576780"/>
    </source>
</evidence>
<evidence type="ECO:0000313" key="1">
    <source>
        <dbReference type="EMBL" id="MFB2835494.1"/>
    </source>
</evidence>
<dbReference type="RefSeq" id="WP_413277906.1">
    <property type="nucleotide sequence ID" value="NZ_JBHFNT010000113.1"/>
</dbReference>
<accession>A0ABV4WK74</accession>
<dbReference type="Proteomes" id="UP001576780">
    <property type="component" value="Unassembled WGS sequence"/>
</dbReference>
<comment type="caution">
    <text evidence="1">The sequence shown here is derived from an EMBL/GenBank/DDBJ whole genome shotgun (WGS) entry which is preliminary data.</text>
</comment>
<evidence type="ECO:0008006" key="3">
    <source>
        <dbReference type="Google" id="ProtNLM"/>
    </source>
</evidence>
<reference evidence="1 2" key="1">
    <citation type="submission" date="2024-09" db="EMBL/GenBank/DDBJ databases">
        <title>Floridaenema gen nov. (Aerosakkonemataceae, Aerosakkonematales ord. nov., Cyanobacteria) from benthic tropical and subtropical fresh waters, with the description of four new species.</title>
        <authorList>
            <person name="Moretto J.A."/>
            <person name="Berthold D.E."/>
            <person name="Lefler F.W."/>
            <person name="Huang I.-S."/>
            <person name="Laughinghouse H. IV."/>
        </authorList>
    </citation>
    <scope>NUCLEOTIDE SEQUENCE [LARGE SCALE GENOMIC DNA]</scope>
    <source>
        <strain evidence="1 2">BLCC-F167</strain>
    </source>
</reference>
<dbReference type="SUPFAM" id="SSF53474">
    <property type="entry name" value="alpha/beta-Hydrolases"/>
    <property type="match status" value="1"/>
</dbReference>
<organism evidence="1 2">
    <name type="scientific">Floridaenema evergladense BLCC-F167</name>
    <dbReference type="NCBI Taxonomy" id="3153639"/>
    <lineage>
        <taxon>Bacteria</taxon>
        <taxon>Bacillati</taxon>
        <taxon>Cyanobacteriota</taxon>
        <taxon>Cyanophyceae</taxon>
        <taxon>Oscillatoriophycideae</taxon>
        <taxon>Aerosakkonematales</taxon>
        <taxon>Aerosakkonemataceae</taxon>
        <taxon>Floridanema</taxon>
        <taxon>Floridanema evergladense</taxon>
    </lineage>
</organism>
<dbReference type="Gene3D" id="3.40.50.1820">
    <property type="entry name" value="alpha/beta hydrolase"/>
    <property type="match status" value="1"/>
</dbReference>
<dbReference type="EMBL" id="JBHFNT010000113">
    <property type="protein sequence ID" value="MFB2835494.1"/>
    <property type="molecule type" value="Genomic_DNA"/>
</dbReference>
<name>A0ABV4WK74_9CYAN</name>
<proteinExistence type="predicted"/>
<dbReference type="InterPro" id="IPR029058">
    <property type="entry name" value="AB_hydrolase_fold"/>
</dbReference>
<keyword evidence="2" id="KW-1185">Reference proteome</keyword>